<comment type="caution">
    <text evidence="5">The sequence shown here is derived from an EMBL/GenBank/DDBJ whole genome shotgun (WGS) entry which is preliminary data.</text>
</comment>
<feature type="transmembrane region" description="Helical" evidence="3">
    <location>
        <begin position="165"/>
        <end position="186"/>
    </location>
</feature>
<reference evidence="5 6" key="1">
    <citation type="submission" date="2018-01" db="EMBL/GenBank/DDBJ databases">
        <title>Complete genome sequences of 14 Citrobacter spp. isolated from plant in Canada.</title>
        <authorList>
            <person name="Bhandare S.G."/>
            <person name="Colavecchio A."/>
            <person name="Jeukens J."/>
            <person name="Emond-Rheault J.-G."/>
            <person name="Freschi L."/>
            <person name="Hamel J."/>
            <person name="Kukavica-Ibrulj I."/>
            <person name="Levesque R."/>
            <person name="Goodridge L."/>
        </authorList>
    </citation>
    <scope>NUCLEOTIDE SEQUENCE [LARGE SCALE GENOMIC DNA]</scope>
    <source>
        <strain evidence="5 6">S1285</strain>
    </source>
</reference>
<gene>
    <name evidence="5" type="ORF">C3430_13155</name>
</gene>
<dbReference type="GO" id="GO:0006355">
    <property type="term" value="P:regulation of DNA-templated transcription"/>
    <property type="evidence" value="ECO:0007669"/>
    <property type="project" value="InterPro"/>
</dbReference>
<dbReference type="InterPro" id="IPR036388">
    <property type="entry name" value="WH-like_DNA-bd_sf"/>
</dbReference>
<dbReference type="InterPro" id="IPR001867">
    <property type="entry name" value="OmpR/PhoB-type_DNA-bd"/>
</dbReference>
<evidence type="ECO:0000313" key="5">
    <source>
        <dbReference type="EMBL" id="POU65142.1"/>
    </source>
</evidence>
<keyword evidence="3" id="KW-1133">Transmembrane helix</keyword>
<dbReference type="SUPFAM" id="SSF46894">
    <property type="entry name" value="C-terminal effector domain of the bipartite response regulators"/>
    <property type="match status" value="1"/>
</dbReference>
<evidence type="ECO:0000259" key="4">
    <source>
        <dbReference type="PROSITE" id="PS51755"/>
    </source>
</evidence>
<feature type="DNA-binding region" description="OmpR/PhoB-type" evidence="2">
    <location>
        <begin position="2"/>
        <end position="105"/>
    </location>
</feature>
<evidence type="ECO:0000256" key="1">
    <source>
        <dbReference type="ARBA" id="ARBA00023125"/>
    </source>
</evidence>
<dbReference type="OrthoDB" id="5801519at2"/>
<dbReference type="AlphaFoldDB" id="A0A2S4RXC9"/>
<keyword evidence="3" id="KW-0812">Transmembrane</keyword>
<dbReference type="CDD" id="cd00383">
    <property type="entry name" value="trans_reg_C"/>
    <property type="match status" value="1"/>
</dbReference>
<sequence>MVTSFMIGNDLLFDTSEMVLHHLKDGESIHLSGVKGRCLKCLISHTQQDITTKKQICDEVWGQFGLFASDSTLLQTIYALRRDLRDIEMTDLIITHPRLGYQINPAYSITPVAELGAEKNEPTATEVFPCPSDVDILSAHYEIQSKVEGKKTDVAVNLSLHKERVILAFLTFVLTTALVLLTVFFYREELRLLHDGGKNLYLNPEIRKEIHGQKGFILCKCNKHDTSGNCKSHEYICRKVTS</sequence>
<dbReference type="EMBL" id="PQLX01000004">
    <property type="protein sequence ID" value="POU65142.1"/>
    <property type="molecule type" value="Genomic_DNA"/>
</dbReference>
<dbReference type="GO" id="GO:0000160">
    <property type="term" value="P:phosphorelay signal transduction system"/>
    <property type="evidence" value="ECO:0007669"/>
    <property type="project" value="InterPro"/>
</dbReference>
<protein>
    <recommendedName>
        <fullName evidence="4">OmpR/PhoB-type domain-containing protein</fullName>
    </recommendedName>
</protein>
<dbReference type="Gene3D" id="1.10.10.10">
    <property type="entry name" value="Winged helix-like DNA-binding domain superfamily/Winged helix DNA-binding domain"/>
    <property type="match status" value="1"/>
</dbReference>
<evidence type="ECO:0000313" key="6">
    <source>
        <dbReference type="Proteomes" id="UP000237003"/>
    </source>
</evidence>
<dbReference type="GO" id="GO:0003677">
    <property type="term" value="F:DNA binding"/>
    <property type="evidence" value="ECO:0007669"/>
    <property type="project" value="UniProtKB-UniRule"/>
</dbReference>
<keyword evidence="1 2" id="KW-0238">DNA-binding</keyword>
<dbReference type="SMART" id="SM00862">
    <property type="entry name" value="Trans_reg_C"/>
    <property type="match status" value="1"/>
</dbReference>
<organism evidence="5 6">
    <name type="scientific">Citrobacter amalonaticus</name>
    <dbReference type="NCBI Taxonomy" id="35703"/>
    <lineage>
        <taxon>Bacteria</taxon>
        <taxon>Pseudomonadati</taxon>
        <taxon>Pseudomonadota</taxon>
        <taxon>Gammaproteobacteria</taxon>
        <taxon>Enterobacterales</taxon>
        <taxon>Enterobacteriaceae</taxon>
        <taxon>Citrobacter</taxon>
    </lineage>
</organism>
<evidence type="ECO:0000256" key="2">
    <source>
        <dbReference type="PROSITE-ProRule" id="PRU01091"/>
    </source>
</evidence>
<keyword evidence="3" id="KW-0472">Membrane</keyword>
<feature type="domain" description="OmpR/PhoB-type" evidence="4">
    <location>
        <begin position="2"/>
        <end position="105"/>
    </location>
</feature>
<dbReference type="PROSITE" id="PS51755">
    <property type="entry name" value="OMPR_PHOB"/>
    <property type="match status" value="1"/>
</dbReference>
<dbReference type="RefSeq" id="WP_103778077.1">
    <property type="nucleotide sequence ID" value="NZ_PQLX01000004.1"/>
</dbReference>
<proteinExistence type="predicted"/>
<dbReference type="Proteomes" id="UP000237003">
    <property type="component" value="Unassembled WGS sequence"/>
</dbReference>
<name>A0A2S4RXC9_CITAM</name>
<dbReference type="Pfam" id="PF00486">
    <property type="entry name" value="Trans_reg_C"/>
    <property type="match status" value="1"/>
</dbReference>
<evidence type="ECO:0000256" key="3">
    <source>
        <dbReference type="SAM" id="Phobius"/>
    </source>
</evidence>
<dbReference type="InterPro" id="IPR016032">
    <property type="entry name" value="Sig_transdc_resp-reg_C-effctor"/>
</dbReference>
<accession>A0A2S4RXC9</accession>